<evidence type="ECO:0000313" key="1">
    <source>
        <dbReference type="EMBL" id="TWW54061.1"/>
    </source>
</evidence>
<sequence>MAAFEFPMLPSHLSADTTLQNLLQQDYHCVSAWMGIPYFSVPEQKPQVLDRPSPPALRFSPKVVVTGPVRMSHPCNPLDWTTVTTDSKIYLPVAEAKDISIELNPVWFSTDILAAVEAVSPSHLPYPVLVPLAEGIEVSCSTFVWRTLNC</sequence>
<dbReference type="Proteomes" id="UP000324091">
    <property type="component" value="Unassembled WGS sequence"/>
</dbReference>
<accession>A0A5C6MHE9</accession>
<protein>
    <submittedName>
        <fullName evidence="1">Uncharacterized protein</fullName>
    </submittedName>
</protein>
<name>A0A5C6MHE9_9TELE</name>
<dbReference type="AlphaFoldDB" id="A0A5C6MHE9"/>
<keyword evidence="2" id="KW-1185">Reference proteome</keyword>
<organism evidence="1 2">
    <name type="scientific">Takifugu flavidus</name>
    <name type="common">sansaifugu</name>
    <dbReference type="NCBI Taxonomy" id="433684"/>
    <lineage>
        <taxon>Eukaryota</taxon>
        <taxon>Metazoa</taxon>
        <taxon>Chordata</taxon>
        <taxon>Craniata</taxon>
        <taxon>Vertebrata</taxon>
        <taxon>Euteleostomi</taxon>
        <taxon>Actinopterygii</taxon>
        <taxon>Neopterygii</taxon>
        <taxon>Teleostei</taxon>
        <taxon>Neoteleostei</taxon>
        <taxon>Acanthomorphata</taxon>
        <taxon>Eupercaria</taxon>
        <taxon>Tetraodontiformes</taxon>
        <taxon>Tetradontoidea</taxon>
        <taxon>Tetraodontidae</taxon>
        <taxon>Takifugu</taxon>
    </lineage>
</organism>
<reference evidence="1 2" key="1">
    <citation type="submission" date="2019-04" db="EMBL/GenBank/DDBJ databases">
        <title>Chromosome genome assembly for Takifugu flavidus.</title>
        <authorList>
            <person name="Xiao S."/>
        </authorList>
    </citation>
    <scope>NUCLEOTIDE SEQUENCE [LARGE SCALE GENOMIC DNA]</scope>
    <source>
        <strain evidence="1">HTHZ2018</strain>
        <tissue evidence="1">Muscle</tissue>
    </source>
</reference>
<evidence type="ECO:0000313" key="2">
    <source>
        <dbReference type="Proteomes" id="UP000324091"/>
    </source>
</evidence>
<proteinExistence type="predicted"/>
<gene>
    <name evidence="1" type="ORF">D4764_0275520</name>
</gene>
<comment type="caution">
    <text evidence="1">The sequence shown here is derived from an EMBL/GenBank/DDBJ whole genome shotgun (WGS) entry which is preliminary data.</text>
</comment>
<dbReference type="EMBL" id="RHFK02000425">
    <property type="protein sequence ID" value="TWW54061.1"/>
    <property type="molecule type" value="Genomic_DNA"/>
</dbReference>